<feature type="region of interest" description="Disordered" evidence="1">
    <location>
        <begin position="1"/>
        <end position="33"/>
    </location>
</feature>
<reference evidence="3 4" key="1">
    <citation type="journal article" date="2020" name="Mol. Biol. Evol.">
        <title>Distinct Expression and Methylation Patterns for Genes with Different Fates following a Single Whole-Genome Duplication in Flowering Plants.</title>
        <authorList>
            <person name="Shi T."/>
            <person name="Rahmani R.S."/>
            <person name="Gugger P.F."/>
            <person name="Wang M."/>
            <person name="Li H."/>
            <person name="Zhang Y."/>
            <person name="Li Z."/>
            <person name="Wang Q."/>
            <person name="Van de Peer Y."/>
            <person name="Marchal K."/>
            <person name="Chen J."/>
        </authorList>
    </citation>
    <scope>NUCLEOTIDE SEQUENCE [LARGE SCALE GENOMIC DNA]</scope>
    <source>
        <tissue evidence="3">Leaf</tissue>
    </source>
</reference>
<accession>A0A822YCP6</accession>
<feature type="compositionally biased region" description="Polar residues" evidence="1">
    <location>
        <begin position="1"/>
        <end position="15"/>
    </location>
</feature>
<gene>
    <name evidence="3" type="ORF">HUJ06_030759</name>
</gene>
<evidence type="ECO:0000313" key="4">
    <source>
        <dbReference type="Proteomes" id="UP000607653"/>
    </source>
</evidence>
<evidence type="ECO:0000313" key="3">
    <source>
        <dbReference type="EMBL" id="DAD29291.1"/>
    </source>
</evidence>
<protein>
    <recommendedName>
        <fullName evidence="2">Retrotransposon gag domain-containing protein</fullName>
    </recommendedName>
</protein>
<evidence type="ECO:0000256" key="1">
    <source>
        <dbReference type="SAM" id="MobiDB-lite"/>
    </source>
</evidence>
<comment type="caution">
    <text evidence="3">The sequence shown here is derived from an EMBL/GenBank/DDBJ whole genome shotgun (WGS) entry which is preliminary data.</text>
</comment>
<dbReference type="InterPro" id="IPR005162">
    <property type="entry name" value="Retrotrans_gag_dom"/>
</dbReference>
<dbReference type="Proteomes" id="UP000607653">
    <property type="component" value="Unassembled WGS sequence"/>
</dbReference>
<keyword evidence="4" id="KW-1185">Reference proteome</keyword>
<dbReference type="EMBL" id="DUZY01000002">
    <property type="protein sequence ID" value="DAD29291.1"/>
    <property type="molecule type" value="Genomic_DNA"/>
</dbReference>
<organism evidence="3 4">
    <name type="scientific">Nelumbo nucifera</name>
    <name type="common">Sacred lotus</name>
    <dbReference type="NCBI Taxonomy" id="4432"/>
    <lineage>
        <taxon>Eukaryota</taxon>
        <taxon>Viridiplantae</taxon>
        <taxon>Streptophyta</taxon>
        <taxon>Embryophyta</taxon>
        <taxon>Tracheophyta</taxon>
        <taxon>Spermatophyta</taxon>
        <taxon>Magnoliopsida</taxon>
        <taxon>Proteales</taxon>
        <taxon>Nelumbonaceae</taxon>
        <taxon>Nelumbo</taxon>
    </lineage>
</organism>
<dbReference type="AlphaFoldDB" id="A0A822YCP6"/>
<proteinExistence type="predicted"/>
<feature type="domain" description="Retrotransposon gag" evidence="2">
    <location>
        <begin position="76"/>
        <end position="166"/>
    </location>
</feature>
<dbReference type="Pfam" id="PF03732">
    <property type="entry name" value="Retrotrans_gag"/>
    <property type="match status" value="1"/>
</dbReference>
<name>A0A822YCP6_NELNU</name>
<evidence type="ECO:0000259" key="2">
    <source>
        <dbReference type="Pfam" id="PF03732"/>
    </source>
</evidence>
<sequence length="224" mass="25684">MALVNQQAKYEQTGETLGRGHPRSGGNGNSFSDSSFSTRLTKVDFPKFNGGHVKDWIYKCDQFFSLDNTSSAAKVKLAAIHLEGKALQWHHALMKSRLTNYPMNWEDYAKAITSRFGPAFDDPMSELMSLKQSGSVVEYMEQFENILTRVELTEEYKVSCFITGLEYETQMHVRMYVYIFCIDLTQYKRLYNSSSNRQLMPTNTTNMSSIPTEFPATFYATSKR</sequence>